<proteinExistence type="predicted"/>
<sequence>MGLFPVDKSEEFIEEGMTLITETDSDRYLDAAAKRRRAKMKEELYPLPEDRMERPCGGAGGFDDFVERWHE</sequence>
<dbReference type="EMBL" id="MW117966">
    <property type="protein sequence ID" value="QPB08263.1"/>
    <property type="molecule type" value="Genomic_DNA"/>
</dbReference>
<dbReference type="GeneID" id="77945862"/>
<organism evidence="1 2">
    <name type="scientific">Synechococcus phage S-H9-1</name>
    <dbReference type="NCBI Taxonomy" id="2783674"/>
    <lineage>
        <taxon>Viruses</taxon>
        <taxon>Duplodnaviria</taxon>
        <taxon>Heunggongvirae</taxon>
        <taxon>Uroviricota</taxon>
        <taxon>Caudoviricetes</taxon>
        <taxon>Pantevenvirales</taxon>
        <taxon>Kyanoviridae</taxon>
        <taxon>Scyllavirus</taxon>
        <taxon>Scyllavirus aitchnine</taxon>
    </lineage>
</organism>
<dbReference type="KEGG" id="vg:77945862"/>
<accession>A0A873WDQ2</accession>
<keyword evidence="2" id="KW-1185">Reference proteome</keyword>
<dbReference type="Proteomes" id="UP000663288">
    <property type="component" value="Segment"/>
</dbReference>
<evidence type="ECO:0000313" key="1">
    <source>
        <dbReference type="EMBL" id="QPB08263.1"/>
    </source>
</evidence>
<dbReference type="RefSeq" id="YP_010669679.1">
    <property type="nucleotide sequence ID" value="NC_070961.1"/>
</dbReference>
<protein>
    <submittedName>
        <fullName evidence="1">Uncharacterized protein</fullName>
    </submittedName>
</protein>
<evidence type="ECO:0000313" key="2">
    <source>
        <dbReference type="Proteomes" id="UP000663288"/>
    </source>
</evidence>
<reference evidence="1" key="1">
    <citation type="submission" date="2020-10" db="EMBL/GenBank/DDBJ databases">
        <title>The Isolation and Genome Sequence of a Novel Cyanophage S-H9-1 from the Yellow Sea, China.</title>
        <authorList>
            <person name="Jiang T."/>
        </authorList>
    </citation>
    <scope>NUCLEOTIDE SEQUENCE</scope>
</reference>
<name>A0A873WDQ2_9CAUD</name>